<dbReference type="EMBL" id="VCAU01000048">
    <property type="protein sequence ID" value="KAF9888342.1"/>
    <property type="molecule type" value="Genomic_DNA"/>
</dbReference>
<evidence type="ECO:0000256" key="1">
    <source>
        <dbReference type="SAM" id="MobiDB-lite"/>
    </source>
</evidence>
<feature type="region of interest" description="Disordered" evidence="1">
    <location>
        <begin position="257"/>
        <end position="279"/>
    </location>
</feature>
<organism evidence="2 3">
    <name type="scientific">Aspergillus nanangensis</name>
    <dbReference type="NCBI Taxonomy" id="2582783"/>
    <lineage>
        <taxon>Eukaryota</taxon>
        <taxon>Fungi</taxon>
        <taxon>Dikarya</taxon>
        <taxon>Ascomycota</taxon>
        <taxon>Pezizomycotina</taxon>
        <taxon>Eurotiomycetes</taxon>
        <taxon>Eurotiomycetidae</taxon>
        <taxon>Eurotiales</taxon>
        <taxon>Aspergillaceae</taxon>
        <taxon>Aspergillus</taxon>
        <taxon>Aspergillus subgen. Circumdati</taxon>
    </lineage>
</organism>
<reference evidence="2" key="1">
    <citation type="journal article" date="2019" name="Beilstein J. Org. Chem.">
        <title>Nanangenines: drimane sesquiterpenoids as the dominant metabolite cohort of a novel Australian fungus, Aspergillus nanangensis.</title>
        <authorList>
            <person name="Lacey H.J."/>
            <person name="Gilchrist C.L.M."/>
            <person name="Crombie A."/>
            <person name="Kalaitzis J.A."/>
            <person name="Vuong D."/>
            <person name="Rutledge P.J."/>
            <person name="Turner P."/>
            <person name="Pitt J.I."/>
            <person name="Lacey E."/>
            <person name="Chooi Y.H."/>
            <person name="Piggott A.M."/>
        </authorList>
    </citation>
    <scope>NUCLEOTIDE SEQUENCE</scope>
    <source>
        <strain evidence="2">MST-FP2251</strain>
    </source>
</reference>
<reference evidence="2" key="2">
    <citation type="submission" date="2020-02" db="EMBL/GenBank/DDBJ databases">
        <authorList>
            <person name="Gilchrist C.L.M."/>
            <person name="Chooi Y.-H."/>
        </authorList>
    </citation>
    <scope>NUCLEOTIDE SEQUENCE</scope>
    <source>
        <strain evidence="2">MST-FP2251</strain>
    </source>
</reference>
<evidence type="ECO:0000313" key="2">
    <source>
        <dbReference type="EMBL" id="KAF9888342.1"/>
    </source>
</evidence>
<feature type="region of interest" description="Disordered" evidence="1">
    <location>
        <begin position="1"/>
        <end position="42"/>
    </location>
</feature>
<dbReference type="Proteomes" id="UP001194746">
    <property type="component" value="Unassembled WGS sequence"/>
</dbReference>
<feature type="compositionally biased region" description="Basic and acidic residues" evidence="1">
    <location>
        <begin position="257"/>
        <end position="268"/>
    </location>
</feature>
<dbReference type="AlphaFoldDB" id="A0AAD4GT50"/>
<feature type="compositionally biased region" description="Polar residues" evidence="1">
    <location>
        <begin position="15"/>
        <end position="30"/>
    </location>
</feature>
<evidence type="ECO:0000313" key="3">
    <source>
        <dbReference type="Proteomes" id="UP001194746"/>
    </source>
</evidence>
<keyword evidence="3" id="KW-1185">Reference proteome</keyword>
<feature type="region of interest" description="Disordered" evidence="1">
    <location>
        <begin position="209"/>
        <end position="229"/>
    </location>
</feature>
<accession>A0AAD4GT50</accession>
<comment type="caution">
    <text evidence="2">The sequence shown here is derived from an EMBL/GenBank/DDBJ whole genome shotgun (WGS) entry which is preliminary data.</text>
</comment>
<name>A0AAD4GT50_ASPNN</name>
<feature type="compositionally biased region" description="Basic residues" evidence="1">
    <location>
        <begin position="209"/>
        <end position="218"/>
    </location>
</feature>
<gene>
    <name evidence="2" type="ORF">FE257_008775</name>
</gene>
<sequence length="279" mass="31707">MDQPPYSPRLDQLSPPCSITETPSAENIPSPSLAPPPDRNNNTFYIQERLMAIAHRLAHNTACSSDDAVTVHSHLDDIELLLDPRPALTQEITKYRPAVSAHIVGASSSPSPLSSYTPQLTGLLHEITTLNTELKQRRNESVHLYERFTHELRGSTQRVSQLETEICQLKADSVEDSAEREALQGTVQGLESWVTAWHRQHGLAVMKKLRHTRQQGSKRKPDPRNNQENEIEVLVEGMAAWMRGWKDLEEGFRLREKGRQARREERYTRNPRGILQTST</sequence>
<protein>
    <submittedName>
        <fullName evidence="2">Uncharacterized protein</fullName>
    </submittedName>
</protein>
<proteinExistence type="predicted"/>